<evidence type="ECO:0000313" key="1">
    <source>
        <dbReference type="EMBL" id="QHS93318.1"/>
    </source>
</evidence>
<sequence>MADRPKSIEEMKALAHRSEMPHVKAMKAKLAQHEASATHQMMTKLQKNACDHCMGKTSDPSGTLLG</sequence>
<organism evidence="1">
    <name type="scientific">viral metagenome</name>
    <dbReference type="NCBI Taxonomy" id="1070528"/>
    <lineage>
        <taxon>unclassified sequences</taxon>
        <taxon>metagenomes</taxon>
        <taxon>organismal metagenomes</taxon>
    </lineage>
</organism>
<proteinExistence type="predicted"/>
<name>A0A6C0BPK1_9ZZZZ</name>
<dbReference type="AlphaFoldDB" id="A0A6C0BPK1"/>
<protein>
    <submittedName>
        <fullName evidence="1">Uncharacterized protein</fullName>
    </submittedName>
</protein>
<reference evidence="1" key="1">
    <citation type="journal article" date="2020" name="Nature">
        <title>Giant virus diversity and host interactions through global metagenomics.</title>
        <authorList>
            <person name="Schulz F."/>
            <person name="Roux S."/>
            <person name="Paez-Espino D."/>
            <person name="Jungbluth S."/>
            <person name="Walsh D.A."/>
            <person name="Denef V.J."/>
            <person name="McMahon K.D."/>
            <person name="Konstantinidis K.T."/>
            <person name="Eloe-Fadrosh E.A."/>
            <person name="Kyrpides N.C."/>
            <person name="Woyke T."/>
        </authorList>
    </citation>
    <scope>NUCLEOTIDE SEQUENCE</scope>
    <source>
        <strain evidence="1">GVMAG-M-3300017989-17</strain>
    </source>
</reference>
<dbReference type="EMBL" id="MN739202">
    <property type="protein sequence ID" value="QHS93318.1"/>
    <property type="molecule type" value="Genomic_DNA"/>
</dbReference>
<accession>A0A6C0BPK1</accession>